<keyword evidence="4" id="KW-1185">Reference proteome</keyword>
<keyword evidence="2" id="KW-0732">Signal</keyword>
<name>A0A7V7KXL4_9GAMM</name>
<evidence type="ECO:0000256" key="1">
    <source>
        <dbReference type="SAM" id="MobiDB-lite"/>
    </source>
</evidence>
<dbReference type="PANTHER" id="PTHR11102">
    <property type="entry name" value="SEL-1-LIKE PROTEIN"/>
    <property type="match status" value="1"/>
</dbReference>
<evidence type="ECO:0000256" key="2">
    <source>
        <dbReference type="SAM" id="SignalP"/>
    </source>
</evidence>
<organism evidence="3 4">
    <name type="scientific">Halopseudomonas laoshanensis</name>
    <dbReference type="NCBI Taxonomy" id="2268758"/>
    <lineage>
        <taxon>Bacteria</taxon>
        <taxon>Pseudomonadati</taxon>
        <taxon>Pseudomonadota</taxon>
        <taxon>Gammaproteobacteria</taxon>
        <taxon>Pseudomonadales</taxon>
        <taxon>Pseudomonadaceae</taxon>
        <taxon>Halopseudomonas</taxon>
    </lineage>
</organism>
<comment type="caution">
    <text evidence="3">The sequence shown here is derived from an EMBL/GenBank/DDBJ whole genome shotgun (WGS) entry which is preliminary data.</text>
</comment>
<evidence type="ECO:0000313" key="4">
    <source>
        <dbReference type="Proteomes" id="UP000463138"/>
    </source>
</evidence>
<proteinExistence type="predicted"/>
<dbReference type="PANTHER" id="PTHR11102:SF160">
    <property type="entry name" value="ERAD-ASSOCIATED E3 UBIQUITIN-PROTEIN LIGASE COMPONENT HRD3"/>
    <property type="match status" value="1"/>
</dbReference>
<dbReference type="Gene3D" id="1.25.40.10">
    <property type="entry name" value="Tetratricopeptide repeat domain"/>
    <property type="match status" value="1"/>
</dbReference>
<protein>
    <submittedName>
        <fullName evidence="3">Sel1 repeat family protein</fullName>
    </submittedName>
</protein>
<dbReference type="Proteomes" id="UP000463138">
    <property type="component" value="Unassembled WGS sequence"/>
</dbReference>
<dbReference type="InterPro" id="IPR006597">
    <property type="entry name" value="Sel1-like"/>
</dbReference>
<dbReference type="AlphaFoldDB" id="A0A7V7KXL4"/>
<dbReference type="Pfam" id="PF08238">
    <property type="entry name" value="Sel1"/>
    <property type="match status" value="2"/>
</dbReference>
<dbReference type="SMART" id="SM00671">
    <property type="entry name" value="SEL1"/>
    <property type="match status" value="2"/>
</dbReference>
<dbReference type="EMBL" id="QOVF01000002">
    <property type="protein sequence ID" value="KAA0694786.1"/>
    <property type="molecule type" value="Genomic_DNA"/>
</dbReference>
<gene>
    <name evidence="3" type="ORF">DT594_07835</name>
</gene>
<feature type="signal peptide" evidence="2">
    <location>
        <begin position="1"/>
        <end position="31"/>
    </location>
</feature>
<sequence>MNTRLPIRLLSTRLARFCLLSLLISPALVLAQNGNNSLLISTEERCAINRVDDESLALAIQACETAANAGDLQAQFEMGELYQRGERVEKDIEQALGWFEKASIQGHPGAQYQLGLMHYQGEGVTRNLPQAYIILKMAAVNGKDEAMDASDQIALQMNAEELDVATQVLGTLFRNYLAQIREEQLQGKPAQPESGDLRDPQMDSTFGPVQTLE</sequence>
<feature type="compositionally biased region" description="Polar residues" evidence="1">
    <location>
        <begin position="202"/>
        <end position="213"/>
    </location>
</feature>
<reference evidence="3 4" key="1">
    <citation type="submission" date="2018-07" db="EMBL/GenBank/DDBJ databases">
        <title>Pseudomonas laoshanensis sp. nov., isolated from soil.</title>
        <authorList>
            <person name="Sun J."/>
            <person name="Yu L."/>
            <person name="Wang M."/>
            <person name="Zhang C."/>
        </authorList>
    </citation>
    <scope>NUCLEOTIDE SEQUENCE [LARGE SCALE GENOMIC DNA]</scope>
    <source>
        <strain evidence="3 4">Y22</strain>
    </source>
</reference>
<accession>A0A7V7KXL4</accession>
<dbReference type="OrthoDB" id="6429934at2"/>
<dbReference type="SUPFAM" id="SSF81901">
    <property type="entry name" value="HCP-like"/>
    <property type="match status" value="1"/>
</dbReference>
<dbReference type="InterPro" id="IPR011990">
    <property type="entry name" value="TPR-like_helical_dom_sf"/>
</dbReference>
<evidence type="ECO:0000313" key="3">
    <source>
        <dbReference type="EMBL" id="KAA0694786.1"/>
    </source>
</evidence>
<feature type="region of interest" description="Disordered" evidence="1">
    <location>
        <begin position="184"/>
        <end position="213"/>
    </location>
</feature>
<feature type="chain" id="PRO_5030589252" evidence="2">
    <location>
        <begin position="32"/>
        <end position="213"/>
    </location>
</feature>
<dbReference type="InterPro" id="IPR050767">
    <property type="entry name" value="Sel1_AlgK"/>
</dbReference>
<dbReference type="RefSeq" id="WP_149332178.1">
    <property type="nucleotide sequence ID" value="NZ_QOVF01000002.1"/>
</dbReference>